<dbReference type="PANTHER" id="PTHR12271:SF113">
    <property type="entry name" value="POLY(A) RNA POLYMERASE CID11"/>
    <property type="match status" value="1"/>
</dbReference>
<organism evidence="11 12">
    <name type="scientific">Colletotrichum liriopes</name>
    <dbReference type="NCBI Taxonomy" id="708192"/>
    <lineage>
        <taxon>Eukaryota</taxon>
        <taxon>Fungi</taxon>
        <taxon>Dikarya</taxon>
        <taxon>Ascomycota</taxon>
        <taxon>Pezizomycotina</taxon>
        <taxon>Sordariomycetes</taxon>
        <taxon>Hypocreomycetidae</taxon>
        <taxon>Glomerellales</taxon>
        <taxon>Glomerellaceae</taxon>
        <taxon>Colletotrichum</taxon>
        <taxon>Colletotrichum spaethianum species complex</taxon>
    </lineage>
</organism>
<keyword evidence="7" id="KW-0460">Magnesium</keyword>
<feature type="compositionally biased region" description="Polar residues" evidence="8">
    <location>
        <begin position="99"/>
        <end position="115"/>
    </location>
</feature>
<evidence type="ECO:0000259" key="10">
    <source>
        <dbReference type="Pfam" id="PF22600"/>
    </source>
</evidence>
<accession>A0AA37LSU7</accession>
<dbReference type="Pfam" id="PF03828">
    <property type="entry name" value="PAP_assoc"/>
    <property type="match status" value="1"/>
</dbReference>
<feature type="domain" description="PAP-associated" evidence="9">
    <location>
        <begin position="502"/>
        <end position="556"/>
    </location>
</feature>
<feature type="region of interest" description="Disordered" evidence="8">
    <location>
        <begin position="89"/>
        <end position="245"/>
    </location>
</feature>
<dbReference type="GO" id="GO:0010605">
    <property type="term" value="P:negative regulation of macromolecule metabolic process"/>
    <property type="evidence" value="ECO:0007669"/>
    <property type="project" value="UniProtKB-ARBA"/>
</dbReference>
<feature type="region of interest" description="Disordered" evidence="8">
    <location>
        <begin position="602"/>
        <end position="654"/>
    </location>
</feature>
<evidence type="ECO:0000256" key="5">
    <source>
        <dbReference type="ARBA" id="ARBA00022679"/>
    </source>
</evidence>
<evidence type="ECO:0000256" key="1">
    <source>
        <dbReference type="ARBA" id="ARBA00001936"/>
    </source>
</evidence>
<feature type="region of interest" description="Disordered" evidence="8">
    <location>
        <begin position="1"/>
        <end position="22"/>
    </location>
</feature>
<protein>
    <recommendedName>
        <fullName evidence="4">polynucleotide adenylyltransferase</fullName>
        <ecNumber evidence="4">2.7.7.19</ecNumber>
    </recommendedName>
</protein>
<dbReference type="InterPro" id="IPR002058">
    <property type="entry name" value="PAP_assoc"/>
</dbReference>
<name>A0AA37LSU7_9PEZI</name>
<dbReference type="InterPro" id="IPR043519">
    <property type="entry name" value="NT_sf"/>
</dbReference>
<feature type="region of interest" description="Disordered" evidence="8">
    <location>
        <begin position="728"/>
        <end position="759"/>
    </location>
</feature>
<evidence type="ECO:0000256" key="3">
    <source>
        <dbReference type="ARBA" id="ARBA00008593"/>
    </source>
</evidence>
<dbReference type="Gene3D" id="3.30.460.10">
    <property type="entry name" value="Beta Polymerase, domain 2"/>
    <property type="match status" value="1"/>
</dbReference>
<feature type="compositionally biased region" description="Basic and acidic residues" evidence="8">
    <location>
        <begin position="1278"/>
        <end position="1291"/>
    </location>
</feature>
<dbReference type="Gene3D" id="1.10.1410.10">
    <property type="match status" value="1"/>
</dbReference>
<feature type="compositionally biased region" description="Low complexity" evidence="8">
    <location>
        <begin position="792"/>
        <end position="801"/>
    </location>
</feature>
<dbReference type="InterPro" id="IPR054708">
    <property type="entry name" value="MTPAP-like_central"/>
</dbReference>
<dbReference type="SUPFAM" id="SSF81301">
    <property type="entry name" value="Nucleotidyltransferase"/>
    <property type="match status" value="1"/>
</dbReference>
<feature type="compositionally biased region" description="Polar residues" evidence="8">
    <location>
        <begin position="1259"/>
        <end position="1272"/>
    </location>
</feature>
<feature type="compositionally biased region" description="Polar residues" evidence="8">
    <location>
        <begin position="736"/>
        <end position="753"/>
    </location>
</feature>
<evidence type="ECO:0000256" key="8">
    <source>
        <dbReference type="SAM" id="MobiDB-lite"/>
    </source>
</evidence>
<keyword evidence="12" id="KW-1185">Reference proteome</keyword>
<gene>
    <name evidence="11" type="ORF">ColLi_05561</name>
</gene>
<dbReference type="SUPFAM" id="SSF81631">
    <property type="entry name" value="PAP/OAS1 substrate-binding domain"/>
    <property type="match status" value="1"/>
</dbReference>
<evidence type="ECO:0000313" key="12">
    <source>
        <dbReference type="Proteomes" id="UP001055172"/>
    </source>
</evidence>
<feature type="compositionally biased region" description="Low complexity" evidence="8">
    <location>
        <begin position="1227"/>
        <end position="1258"/>
    </location>
</feature>
<feature type="region of interest" description="Disordered" evidence="8">
    <location>
        <begin position="789"/>
        <end position="967"/>
    </location>
</feature>
<feature type="compositionally biased region" description="Basic and acidic residues" evidence="8">
    <location>
        <begin position="1322"/>
        <end position="1332"/>
    </location>
</feature>
<comment type="cofactor">
    <cofactor evidence="1">
        <name>Mn(2+)</name>
        <dbReference type="ChEBI" id="CHEBI:29035"/>
    </cofactor>
</comment>
<sequence>MESRATTTESKHTYPTSPWIQTPTIASSTSASYFSDASRAPAQLDFWPLLFPQQASVYQAQLLHYTNLVSPGRGGGLQQPQALPQTTVATPQIQAAPRSRSSSKVSNKDNPTTKGTQGGHGNRAVQNKDKGDRAVITGKDAPPKMQQQSSQQPELSHPLPARPAARTGNGQSHSNSMPSTPQQHARNFSFESREPSPTATNNHSPRSAYSETNSNLPSLRPLPPRLMGGCQYETSQMNSKRRMPYSIGSDKLERTSLDKIKSKLSEDEERKLTTGMRELYDRLTPTEKVEENRQKLVVKLERIFNEEWPGNDIRVHLFGSSGNLLCSDDSDGVGRGLRNCGPAGAKYVICSLVSQHPLINQTRTEGMKKVVCISAAKVPIVKIWDPELGLACDMNVNNTLALENTRMVRTYVEIDPRVRPLAMIVKYWTRQRIVNDAAFGGTLSSYTWICLIIGFLQLRDPPVLPSLHQRQHQRLPKKGGPESAFADDLDKLRGFGDKNKASLGELLFQFFRFYAHEFDYDKNAISIRLGRKVTKQEKGWHIGINNHLCVEEPFNTIRNLGNTADEYSFRGLHLELRRAFNLISEGKLDECCEKYVYPKEETPTFQRPPTQARPVMIRSSSQQNSGRGGRGNYRGGRHSNNFHRNTNSNRRASSSVAYDTNTMYMPSVAMTPQELAWYAQQAQSHQQYPALVGAAMAAQLQQENNIRFQLYTQSQVYQQVQAQMAAQMHAAQRMQGSSTSQQGSERPRTNSFDNPPLSAPIAGPQDWYSVYGVPMAAAYYGQSGFAYPSSPATAATTATTTPEYRRGLQRSSATTESGVSTSGSSLRSQSQPASRSATGQQGQGYPGTSTPTNSSANPARQVNGVPIPSFIPDDADYDEAPQRPASNSPASDEGAYLGYYVSDASSPARSQGTPNAIAFGDTTQPAQGRRRLSTEVPQTILDRRMRRTSRSPSPLGHARAFSTGGNAAAPVQPAAAANLNGHRAASRPLVVNGTGSSLRTSSTPSQRQDLAGLAADCNTTDEPGRSSQEKSLQVQGLGISGYAADQGDVESIAKPEPLQTPVSERTPVIVNGTTTPSSATNAAAAAASPASAPRPADDPSFRDRIALMSMNQYAWAPQTQAQPEVVNGTQMSLRQRALSRQQSGVIAPLDLATRDNRMNGHQLSIDAQHLSPINETRSPSPTVIRKGDYPLRADQSSFVPQNAAPKVQTDPPVSGHKVNETRASTVSSSKQAQPSAQSPKRSSTATQRSAQAATQPQSLPQTSGQHPAQSPRVNGVRENGHTRGVKSESHGAEGTWQKATKSRKKGADAKNQGSGFVPSEQPPKHEADRKGG</sequence>
<reference evidence="11 12" key="1">
    <citation type="submission" date="2021-07" db="EMBL/GenBank/DDBJ databases">
        <title>Genome data of Colletotrichum spaethianum.</title>
        <authorList>
            <person name="Utami Y.D."/>
            <person name="Hiruma K."/>
        </authorList>
    </citation>
    <scope>NUCLEOTIDE SEQUENCE [LARGE SCALE GENOMIC DNA]</scope>
    <source>
        <strain evidence="11 12">MAFF 242679</strain>
    </source>
</reference>
<evidence type="ECO:0000256" key="4">
    <source>
        <dbReference type="ARBA" id="ARBA00012388"/>
    </source>
</evidence>
<comment type="similarity">
    <text evidence="3">Belongs to the DNA polymerase type-B-like family.</text>
</comment>
<evidence type="ECO:0000256" key="7">
    <source>
        <dbReference type="ARBA" id="ARBA00022842"/>
    </source>
</evidence>
<evidence type="ECO:0000256" key="2">
    <source>
        <dbReference type="ARBA" id="ARBA00001946"/>
    </source>
</evidence>
<feature type="compositionally biased region" description="Polar residues" evidence="8">
    <location>
        <begin position="846"/>
        <end position="860"/>
    </location>
</feature>
<feature type="compositionally biased region" description="Low complexity" evidence="8">
    <location>
        <begin position="1073"/>
        <end position="1094"/>
    </location>
</feature>
<dbReference type="GO" id="GO:1990817">
    <property type="term" value="F:poly(A) RNA polymerase activity"/>
    <property type="evidence" value="ECO:0007669"/>
    <property type="project" value="UniProtKB-EC"/>
</dbReference>
<dbReference type="GO" id="GO:0046872">
    <property type="term" value="F:metal ion binding"/>
    <property type="evidence" value="ECO:0007669"/>
    <property type="project" value="UniProtKB-KW"/>
</dbReference>
<feature type="compositionally biased region" description="Low complexity" evidence="8">
    <location>
        <begin position="811"/>
        <end position="838"/>
    </location>
</feature>
<dbReference type="EC" id="2.7.7.19" evidence="4"/>
<dbReference type="GO" id="GO:0031123">
    <property type="term" value="P:RNA 3'-end processing"/>
    <property type="evidence" value="ECO:0007669"/>
    <property type="project" value="TreeGrafter"/>
</dbReference>
<keyword evidence="6" id="KW-0479">Metal-binding</keyword>
<evidence type="ECO:0000313" key="11">
    <source>
        <dbReference type="EMBL" id="GJC82723.1"/>
    </source>
</evidence>
<feature type="region of interest" description="Disordered" evidence="8">
    <location>
        <begin position="1164"/>
        <end position="1332"/>
    </location>
</feature>
<feature type="domain" description="Poly(A) RNA polymerase mitochondrial-like central palm" evidence="10">
    <location>
        <begin position="272"/>
        <end position="412"/>
    </location>
</feature>
<dbReference type="Proteomes" id="UP001055172">
    <property type="component" value="Unassembled WGS sequence"/>
</dbReference>
<keyword evidence="5" id="KW-0808">Transferase</keyword>
<evidence type="ECO:0000256" key="6">
    <source>
        <dbReference type="ARBA" id="ARBA00022723"/>
    </source>
</evidence>
<dbReference type="Pfam" id="PF22600">
    <property type="entry name" value="MTPAP-like_central"/>
    <property type="match status" value="1"/>
</dbReference>
<dbReference type="EMBL" id="BPPX01000010">
    <property type="protein sequence ID" value="GJC82723.1"/>
    <property type="molecule type" value="Genomic_DNA"/>
</dbReference>
<dbReference type="CDD" id="cd05402">
    <property type="entry name" value="NT_PAP_TUTase"/>
    <property type="match status" value="1"/>
</dbReference>
<comment type="cofactor">
    <cofactor evidence="2">
        <name>Mg(2+)</name>
        <dbReference type="ChEBI" id="CHEBI:18420"/>
    </cofactor>
</comment>
<feature type="compositionally biased region" description="Low complexity" evidence="8">
    <location>
        <begin position="644"/>
        <end position="654"/>
    </location>
</feature>
<feature type="compositionally biased region" description="Polar residues" evidence="8">
    <location>
        <begin position="1171"/>
        <end position="1181"/>
    </location>
</feature>
<feature type="compositionally biased region" description="Polar residues" evidence="8">
    <location>
        <begin position="168"/>
        <end position="212"/>
    </location>
</feature>
<feature type="compositionally biased region" description="Polar residues" evidence="8">
    <location>
        <begin position="903"/>
        <end position="914"/>
    </location>
</feature>
<proteinExistence type="inferred from homology"/>
<feature type="region of interest" description="Disordered" evidence="8">
    <location>
        <begin position="1052"/>
        <end position="1100"/>
    </location>
</feature>
<comment type="caution">
    <text evidence="11">The sequence shown here is derived from an EMBL/GenBank/DDBJ whole genome shotgun (WGS) entry which is preliminary data.</text>
</comment>
<dbReference type="PANTHER" id="PTHR12271">
    <property type="entry name" value="POLY A POLYMERASE CID PAP -RELATED"/>
    <property type="match status" value="1"/>
</dbReference>
<evidence type="ECO:0000259" key="9">
    <source>
        <dbReference type="Pfam" id="PF03828"/>
    </source>
</evidence>